<name>A0A6J5M2C7_9CAUD</name>
<proteinExistence type="predicted"/>
<accession>A0A6J5M2C7</accession>
<sequence>MPLIQYGQVESGIDTDLIRITEASDTRITEAGDIRITGSVARNQSESFLNAIPTLNTFYQDMYYNVGGVWKISTPYVKHSGTWKLPDQIYIKQSGNWRRVY</sequence>
<protein>
    <submittedName>
        <fullName evidence="1">Uncharacterized protein</fullName>
    </submittedName>
</protein>
<gene>
    <name evidence="1" type="ORF">UFOVP342_18</name>
</gene>
<organism evidence="1">
    <name type="scientific">uncultured Caudovirales phage</name>
    <dbReference type="NCBI Taxonomy" id="2100421"/>
    <lineage>
        <taxon>Viruses</taxon>
        <taxon>Duplodnaviria</taxon>
        <taxon>Heunggongvirae</taxon>
        <taxon>Uroviricota</taxon>
        <taxon>Caudoviricetes</taxon>
        <taxon>Peduoviridae</taxon>
        <taxon>Maltschvirus</taxon>
        <taxon>Maltschvirus maltsch</taxon>
    </lineage>
</organism>
<reference evidence="1" key="1">
    <citation type="submission" date="2020-04" db="EMBL/GenBank/DDBJ databases">
        <authorList>
            <person name="Chiriac C."/>
            <person name="Salcher M."/>
            <person name="Ghai R."/>
            <person name="Kavagutti S V."/>
        </authorList>
    </citation>
    <scope>NUCLEOTIDE SEQUENCE</scope>
</reference>
<dbReference type="EMBL" id="LR796361">
    <property type="protein sequence ID" value="CAB4139196.1"/>
    <property type="molecule type" value="Genomic_DNA"/>
</dbReference>
<evidence type="ECO:0000313" key="1">
    <source>
        <dbReference type="EMBL" id="CAB4139196.1"/>
    </source>
</evidence>